<dbReference type="OrthoDB" id="9819960at2"/>
<organism evidence="2 3">
    <name type="scientific">Endozoicomonas numazuensis</name>
    <dbReference type="NCBI Taxonomy" id="1137799"/>
    <lineage>
        <taxon>Bacteria</taxon>
        <taxon>Pseudomonadati</taxon>
        <taxon>Pseudomonadota</taxon>
        <taxon>Gammaproteobacteria</taxon>
        <taxon>Oceanospirillales</taxon>
        <taxon>Endozoicomonadaceae</taxon>
        <taxon>Endozoicomonas</taxon>
    </lineage>
</organism>
<proteinExistence type="predicted"/>
<evidence type="ECO:0000313" key="3">
    <source>
        <dbReference type="Proteomes" id="UP000028073"/>
    </source>
</evidence>
<dbReference type="Proteomes" id="UP000028073">
    <property type="component" value="Unassembled WGS sequence"/>
</dbReference>
<sequence>MDEKKGICATLNELFYNLAGVVMNIIFRQVLVGLSVAFLVPLTSVYGHVFYCPPGEKITLDQQASKRLWAAPVQQAPDNAPYFFKALRYTAESLVEEMGSRDHHDDVTHPDPNSELQFLKAYYNGDEPFRYGCIYADKNNAQFKIKLTFSDVKIPGSNLPLLVRTFGGEWNKSKDGTCRIRGRCGFFVPEVSIRYELISGVELGDKDAGITLMGLFDRDNRPKNMTFPATPGRHYRMESEAVFQRSGVTRLLLNYLGREMEMFSFLRAAGFQTKTRPYCSFKFDKVEVCDCTEQNIQEGRRTHTHLTLDIYQGVDDHKATSKLSCDLYSLPFSGCDYTPHNHEDHEEL</sequence>
<dbReference type="EMBL" id="JOKH01000004">
    <property type="protein sequence ID" value="KEQ16791.1"/>
    <property type="molecule type" value="Genomic_DNA"/>
</dbReference>
<keyword evidence="1" id="KW-0812">Transmembrane</keyword>
<gene>
    <name evidence="2" type="ORF">GZ78_19110</name>
</gene>
<keyword evidence="1" id="KW-1133">Transmembrane helix</keyword>
<keyword evidence="1" id="KW-0472">Membrane</keyword>
<feature type="transmembrane region" description="Helical" evidence="1">
    <location>
        <begin position="30"/>
        <end position="51"/>
    </location>
</feature>
<reference evidence="2 3" key="1">
    <citation type="submission" date="2014-06" db="EMBL/GenBank/DDBJ databases">
        <title>Whole Genome Sequences of Three Symbiotic Endozoicomonas Bacteria.</title>
        <authorList>
            <person name="Neave M.J."/>
            <person name="Apprill A."/>
            <person name="Voolstra C.R."/>
        </authorList>
    </citation>
    <scope>NUCLEOTIDE SEQUENCE [LARGE SCALE GENOMIC DNA]</scope>
    <source>
        <strain evidence="2 3">DSM 25634</strain>
    </source>
</reference>
<name>A0A081NEB8_9GAMM</name>
<evidence type="ECO:0000256" key="1">
    <source>
        <dbReference type="SAM" id="Phobius"/>
    </source>
</evidence>
<keyword evidence="3" id="KW-1185">Reference proteome</keyword>
<dbReference type="AlphaFoldDB" id="A0A081NEB8"/>
<comment type="caution">
    <text evidence="2">The sequence shown here is derived from an EMBL/GenBank/DDBJ whole genome shotgun (WGS) entry which is preliminary data.</text>
</comment>
<evidence type="ECO:0000313" key="2">
    <source>
        <dbReference type="EMBL" id="KEQ16791.1"/>
    </source>
</evidence>
<protein>
    <submittedName>
        <fullName evidence="2">Uncharacterized protein</fullName>
    </submittedName>
</protein>
<accession>A0A081NEB8</accession>